<organism evidence="2 3">
    <name type="scientific">Rhynocoris fuscipes</name>
    <dbReference type="NCBI Taxonomy" id="488301"/>
    <lineage>
        <taxon>Eukaryota</taxon>
        <taxon>Metazoa</taxon>
        <taxon>Ecdysozoa</taxon>
        <taxon>Arthropoda</taxon>
        <taxon>Hexapoda</taxon>
        <taxon>Insecta</taxon>
        <taxon>Pterygota</taxon>
        <taxon>Neoptera</taxon>
        <taxon>Paraneoptera</taxon>
        <taxon>Hemiptera</taxon>
        <taxon>Heteroptera</taxon>
        <taxon>Panheteroptera</taxon>
        <taxon>Cimicomorpha</taxon>
        <taxon>Reduviidae</taxon>
        <taxon>Harpactorinae</taxon>
        <taxon>Harpactorini</taxon>
        <taxon>Rhynocoris</taxon>
    </lineage>
</organism>
<protein>
    <submittedName>
        <fullName evidence="2">Uncharacterized protein</fullName>
    </submittedName>
</protein>
<proteinExistence type="predicted"/>
<keyword evidence="1" id="KW-0812">Transmembrane</keyword>
<reference evidence="2 3" key="1">
    <citation type="submission" date="2022-12" db="EMBL/GenBank/DDBJ databases">
        <title>Chromosome-level genome assembly of true bugs.</title>
        <authorList>
            <person name="Ma L."/>
            <person name="Li H."/>
        </authorList>
    </citation>
    <scope>NUCLEOTIDE SEQUENCE [LARGE SCALE GENOMIC DNA]</scope>
    <source>
        <strain evidence="2">Lab_2022b</strain>
    </source>
</reference>
<evidence type="ECO:0000313" key="2">
    <source>
        <dbReference type="EMBL" id="KAK9501060.1"/>
    </source>
</evidence>
<accession>A0AAW1CY92</accession>
<dbReference type="EMBL" id="JAPXFL010000010">
    <property type="protein sequence ID" value="KAK9501060.1"/>
    <property type="molecule type" value="Genomic_DNA"/>
</dbReference>
<sequence length="152" mass="18037">MEPDLKFKKTTCSFYILFVTTILFTSIFEINSIHYVNASQIYRSRVTYEPVCKKIPRNREMPYGYEGYVWEPDMYEEYECAEDKDTGTISKDTQMCSFVGFECIKTYETKTFYRRKILPSPDAISSYDVKFSTPERYDKNVTDCECMMAVHY</sequence>
<feature type="transmembrane region" description="Helical" evidence="1">
    <location>
        <begin position="12"/>
        <end position="36"/>
    </location>
</feature>
<dbReference type="Proteomes" id="UP001461498">
    <property type="component" value="Unassembled WGS sequence"/>
</dbReference>
<keyword evidence="1" id="KW-1133">Transmembrane helix</keyword>
<name>A0AAW1CY92_9HEMI</name>
<gene>
    <name evidence="2" type="ORF">O3M35_002174</name>
</gene>
<evidence type="ECO:0000256" key="1">
    <source>
        <dbReference type="SAM" id="Phobius"/>
    </source>
</evidence>
<dbReference type="AlphaFoldDB" id="A0AAW1CY92"/>
<keyword evidence="1" id="KW-0472">Membrane</keyword>
<comment type="caution">
    <text evidence="2">The sequence shown here is derived from an EMBL/GenBank/DDBJ whole genome shotgun (WGS) entry which is preliminary data.</text>
</comment>
<keyword evidence="3" id="KW-1185">Reference proteome</keyword>
<evidence type="ECO:0000313" key="3">
    <source>
        <dbReference type="Proteomes" id="UP001461498"/>
    </source>
</evidence>